<dbReference type="Proteomes" id="UP000777438">
    <property type="component" value="Unassembled WGS sequence"/>
</dbReference>
<dbReference type="InterPro" id="IPR052400">
    <property type="entry name" value="Zn2-C6_fungal_TF"/>
</dbReference>
<dbReference type="Gene3D" id="4.10.240.10">
    <property type="entry name" value="Zn(2)-C6 fungal-type DNA-binding domain"/>
    <property type="match status" value="1"/>
</dbReference>
<comment type="caution">
    <text evidence="4">The sequence shown here is derived from an EMBL/GenBank/DDBJ whole genome shotgun (WGS) entry which is preliminary data.</text>
</comment>
<dbReference type="PANTHER" id="PTHR47657">
    <property type="entry name" value="STEROL REGULATORY ELEMENT-BINDING PROTEIN ECM22"/>
    <property type="match status" value="1"/>
</dbReference>
<dbReference type="InterPro" id="IPR036864">
    <property type="entry name" value="Zn2-C6_fun-type_DNA-bd_sf"/>
</dbReference>
<feature type="compositionally biased region" description="Basic residues" evidence="2">
    <location>
        <begin position="31"/>
        <end position="41"/>
    </location>
</feature>
<dbReference type="CDD" id="cd00067">
    <property type="entry name" value="GAL4"/>
    <property type="match status" value="1"/>
</dbReference>
<keyword evidence="5" id="KW-1185">Reference proteome</keyword>
<dbReference type="GO" id="GO:0008270">
    <property type="term" value="F:zinc ion binding"/>
    <property type="evidence" value="ECO:0007669"/>
    <property type="project" value="InterPro"/>
</dbReference>
<dbReference type="InterPro" id="IPR021858">
    <property type="entry name" value="Fun_TF"/>
</dbReference>
<dbReference type="OrthoDB" id="416217at2759"/>
<evidence type="ECO:0000256" key="1">
    <source>
        <dbReference type="ARBA" id="ARBA00023242"/>
    </source>
</evidence>
<evidence type="ECO:0000313" key="5">
    <source>
        <dbReference type="Proteomes" id="UP000777438"/>
    </source>
</evidence>
<dbReference type="InterPro" id="IPR001138">
    <property type="entry name" value="Zn2Cys6_DnaBD"/>
</dbReference>
<dbReference type="SUPFAM" id="SSF57701">
    <property type="entry name" value="Zn2/Cys6 DNA-binding domain"/>
    <property type="match status" value="1"/>
</dbReference>
<evidence type="ECO:0000313" key="4">
    <source>
        <dbReference type="EMBL" id="KAH6898005.1"/>
    </source>
</evidence>
<dbReference type="Pfam" id="PF11951">
    <property type="entry name" value="Fungal_trans_2"/>
    <property type="match status" value="1"/>
</dbReference>
<dbReference type="AlphaFoldDB" id="A0A9P8WIK1"/>
<sequence length="430" mass="48505">MAGSSRSSPRVPSPDVPAPNAAQVTRSGTGRIRRPHHKSRTGCRECKARRVKCDEKQPGCGSCNRKRIECHYFHPVCSLNNEPIGRIKIDPIRRALQEKPSLRLPIRSGNSIQKSSSPLLSDPQMMSSTLDLEHLPITVGTPVNRRLELRIFHHYQKMTSYASYGQQAWSKWIGNLAVATPDVMNAVLGFSAFHLRRQVGEDDMEVREASHRYMALAIRSHAEEIARGFGEDNAATLIACGALILFHTSVNQSFISGKAGHQLPMHWFRPFQTAAVFFNLTRHQIDKTPIAKILDSFLATVPPPRIVRALPFPNFDFLLEGLESEGLIEAVVEAYENAVTYLSEIYHLGYQKPLRFPSEVSARFVDLVEAGAPRALAIIGYFFMLVKIAKVLWWVDGAAEREFAAIMTFLPKDWWPIMNWAIKEFNWSEN</sequence>
<gene>
    <name evidence="4" type="ORF">B0T10DRAFT_471688</name>
</gene>
<dbReference type="Pfam" id="PF00172">
    <property type="entry name" value="Zn_clus"/>
    <property type="match status" value="1"/>
</dbReference>
<feature type="region of interest" description="Disordered" evidence="2">
    <location>
        <begin position="1"/>
        <end position="41"/>
    </location>
</feature>
<dbReference type="PROSITE" id="PS50048">
    <property type="entry name" value="ZN2_CY6_FUNGAL_2"/>
    <property type="match status" value="1"/>
</dbReference>
<dbReference type="GO" id="GO:0000981">
    <property type="term" value="F:DNA-binding transcription factor activity, RNA polymerase II-specific"/>
    <property type="evidence" value="ECO:0007669"/>
    <property type="project" value="InterPro"/>
</dbReference>
<protein>
    <recommendedName>
        <fullName evidence="3">Zn(2)-C6 fungal-type domain-containing protein</fullName>
    </recommendedName>
</protein>
<dbReference type="PROSITE" id="PS00463">
    <property type="entry name" value="ZN2_CY6_FUNGAL_1"/>
    <property type="match status" value="1"/>
</dbReference>
<dbReference type="EMBL" id="JAGPYM010000002">
    <property type="protein sequence ID" value="KAH6898005.1"/>
    <property type="molecule type" value="Genomic_DNA"/>
</dbReference>
<accession>A0A9P8WIK1</accession>
<feature type="compositionally biased region" description="Low complexity" evidence="2">
    <location>
        <begin position="1"/>
        <end position="10"/>
    </location>
</feature>
<proteinExistence type="predicted"/>
<organism evidence="4 5">
    <name type="scientific">Thelonectria olida</name>
    <dbReference type="NCBI Taxonomy" id="1576542"/>
    <lineage>
        <taxon>Eukaryota</taxon>
        <taxon>Fungi</taxon>
        <taxon>Dikarya</taxon>
        <taxon>Ascomycota</taxon>
        <taxon>Pezizomycotina</taxon>
        <taxon>Sordariomycetes</taxon>
        <taxon>Hypocreomycetidae</taxon>
        <taxon>Hypocreales</taxon>
        <taxon>Nectriaceae</taxon>
        <taxon>Thelonectria</taxon>
    </lineage>
</organism>
<feature type="domain" description="Zn(2)-C6 fungal-type" evidence="3">
    <location>
        <begin position="42"/>
        <end position="72"/>
    </location>
</feature>
<evidence type="ECO:0000256" key="2">
    <source>
        <dbReference type="SAM" id="MobiDB-lite"/>
    </source>
</evidence>
<reference evidence="4 5" key="1">
    <citation type="journal article" date="2021" name="Nat. Commun.">
        <title>Genetic determinants of endophytism in the Arabidopsis root mycobiome.</title>
        <authorList>
            <person name="Mesny F."/>
            <person name="Miyauchi S."/>
            <person name="Thiergart T."/>
            <person name="Pickel B."/>
            <person name="Atanasova L."/>
            <person name="Karlsson M."/>
            <person name="Huettel B."/>
            <person name="Barry K.W."/>
            <person name="Haridas S."/>
            <person name="Chen C."/>
            <person name="Bauer D."/>
            <person name="Andreopoulos W."/>
            <person name="Pangilinan J."/>
            <person name="LaButti K."/>
            <person name="Riley R."/>
            <person name="Lipzen A."/>
            <person name="Clum A."/>
            <person name="Drula E."/>
            <person name="Henrissat B."/>
            <person name="Kohler A."/>
            <person name="Grigoriev I.V."/>
            <person name="Martin F.M."/>
            <person name="Hacquard S."/>
        </authorList>
    </citation>
    <scope>NUCLEOTIDE SEQUENCE [LARGE SCALE GENOMIC DNA]</scope>
    <source>
        <strain evidence="4 5">MPI-CAGE-CH-0241</strain>
    </source>
</reference>
<dbReference type="SMART" id="SM00066">
    <property type="entry name" value="GAL4"/>
    <property type="match status" value="1"/>
</dbReference>
<dbReference type="PANTHER" id="PTHR47657:SF14">
    <property type="entry name" value="ZN(2)-C6 FUNGAL-TYPE DOMAIN-CONTAINING PROTEIN"/>
    <property type="match status" value="1"/>
</dbReference>
<name>A0A9P8WIK1_9HYPO</name>
<keyword evidence="1" id="KW-0539">Nucleus</keyword>
<evidence type="ECO:0000259" key="3">
    <source>
        <dbReference type="PROSITE" id="PS50048"/>
    </source>
</evidence>